<keyword evidence="2" id="KW-1185">Reference proteome</keyword>
<dbReference type="InterPro" id="IPR043137">
    <property type="entry name" value="GGT_ssub_C"/>
</dbReference>
<gene>
    <name evidence="1" type="ORF">P1J78_02940</name>
</gene>
<dbReference type="InterPro" id="IPR052896">
    <property type="entry name" value="GGT-like_enzyme"/>
</dbReference>
<comment type="caution">
    <text evidence="1">The sequence shown here is derived from an EMBL/GenBank/DDBJ whole genome shotgun (WGS) entry which is preliminary data.</text>
</comment>
<dbReference type="AlphaFoldDB" id="A0AAE3T8N2"/>
<dbReference type="GO" id="GO:0103068">
    <property type="term" value="F:leukotriene C4 gamma-glutamyl transferase activity"/>
    <property type="evidence" value="ECO:0007669"/>
    <property type="project" value="UniProtKB-EC"/>
</dbReference>
<dbReference type="PRINTS" id="PR01210">
    <property type="entry name" value="GGTRANSPTASE"/>
</dbReference>
<protein>
    <submittedName>
        <fullName evidence="1">Gamma-glutamyltransferase</fullName>
        <ecNumber evidence="1">2.3.2.2</ecNumber>
    </submittedName>
</protein>
<organism evidence="1 2">
    <name type="scientific">Psychromarinibacter sediminicola</name>
    <dbReference type="NCBI Taxonomy" id="3033385"/>
    <lineage>
        <taxon>Bacteria</taxon>
        <taxon>Pseudomonadati</taxon>
        <taxon>Pseudomonadota</taxon>
        <taxon>Alphaproteobacteria</taxon>
        <taxon>Rhodobacterales</taxon>
        <taxon>Paracoccaceae</taxon>
        <taxon>Psychromarinibacter</taxon>
    </lineage>
</organism>
<evidence type="ECO:0000313" key="1">
    <source>
        <dbReference type="EMBL" id="MDF0599680.1"/>
    </source>
</evidence>
<dbReference type="SUPFAM" id="SSF56235">
    <property type="entry name" value="N-terminal nucleophile aminohydrolases (Ntn hydrolases)"/>
    <property type="match status" value="1"/>
</dbReference>
<evidence type="ECO:0000313" key="2">
    <source>
        <dbReference type="Proteomes" id="UP001220964"/>
    </source>
</evidence>
<keyword evidence="1" id="KW-0012">Acyltransferase</keyword>
<proteinExistence type="predicted"/>
<dbReference type="InterPro" id="IPR029055">
    <property type="entry name" value="Ntn_hydrolases_N"/>
</dbReference>
<dbReference type="PANTHER" id="PTHR43881">
    <property type="entry name" value="GAMMA-GLUTAMYLTRANSPEPTIDASE (AFU_ORTHOLOGUE AFUA_4G13580)"/>
    <property type="match status" value="1"/>
</dbReference>
<accession>A0AAE3T8N2</accession>
<sequence>MTAVLAHRPVVMTGHRGMVVAGHHLAADAGAQMLQSGGNAMDAAIAAAATLAIAVPFMNGIGGDAISLWCDSSGTVETINGSGRLPAAFDAQALVDDGYTALPATGPLTVSVPGVVAAWGEALERHGTRSLAEVLQPAIDAAERGVPADATSTTFFNGPVYAELCRDHPELAEMFVPPGTCRLGQVLRQPGAARTLRHLAKAGWTAFYSGPLADGWLARARERGVLLSPEDLAAHRTEFQAPLGVPWRGMTLHAAPPNSQGLALVALARLEEDAPGAGAQASGDPVIDPLAYLAQKQAAFAARDRWCADPARADLPADLLEPAALRRLAAEMQGRPPVSGGGDTATLVVADRDGNAVSWVQSLFEEFGSGVTCPDHGLVLHNRARLETLDGDPMRGAQGGMRPFHTLCPAIMTREGGFAMTLATPGDHGQPQSLYQILRRHYEQGLDVQQAVEWPRLRHDTGDTVLLEDRCPEAWDAALTAEGWQVSRVGPWSRLMGGANVISRQPDGLLMGGADPRRSCYAVVG</sequence>
<dbReference type="PANTHER" id="PTHR43881:SF1">
    <property type="entry name" value="GAMMA-GLUTAMYLTRANSPEPTIDASE (AFU_ORTHOLOGUE AFUA_4G13580)"/>
    <property type="match status" value="1"/>
</dbReference>
<dbReference type="Gene3D" id="1.10.246.230">
    <property type="match status" value="1"/>
</dbReference>
<dbReference type="EMBL" id="JARGYC010000005">
    <property type="protein sequence ID" value="MDF0599680.1"/>
    <property type="molecule type" value="Genomic_DNA"/>
</dbReference>
<dbReference type="Pfam" id="PF01019">
    <property type="entry name" value="G_glu_transpept"/>
    <property type="match status" value="1"/>
</dbReference>
<name>A0AAE3T8N2_9RHOB</name>
<dbReference type="RefSeq" id="WP_275565829.1">
    <property type="nucleotide sequence ID" value="NZ_JARGYC010000005.1"/>
</dbReference>
<keyword evidence="1" id="KW-0808">Transferase</keyword>
<dbReference type="EC" id="2.3.2.2" evidence="1"/>
<reference evidence="1" key="1">
    <citation type="submission" date="2023-03" db="EMBL/GenBank/DDBJ databases">
        <title>Multiphase analysis and comparison of six strains from genera Psychromarinibacter, Lutimaribacter, and Maritimibacter, including a novel species: Psychromarinibacter sediminicola sp. nov.</title>
        <authorList>
            <person name="Wang Y.-H."/>
            <person name="Ye M.-Q."/>
            <person name="Du Z.-J."/>
        </authorList>
    </citation>
    <scope>NUCLEOTIDE SEQUENCE</scope>
    <source>
        <strain evidence="1">C21-152</strain>
    </source>
</reference>
<dbReference type="Gene3D" id="3.60.20.40">
    <property type="match status" value="1"/>
</dbReference>
<dbReference type="Proteomes" id="UP001220964">
    <property type="component" value="Unassembled WGS sequence"/>
</dbReference>